<evidence type="ECO:0000313" key="10">
    <source>
        <dbReference type="EMBL" id="EFO25346.2"/>
    </source>
</evidence>
<dbReference type="InterPro" id="IPR008705">
    <property type="entry name" value="Nanos/Xcar2"/>
</dbReference>
<protein>
    <recommendedName>
        <fullName evidence="9">Nanos-type domain-containing protein</fullName>
    </recommendedName>
</protein>
<evidence type="ECO:0000256" key="2">
    <source>
        <dbReference type="ARBA" id="ARBA00022490"/>
    </source>
</evidence>
<proteinExistence type="inferred from homology"/>
<feature type="domain" description="Nanos-type" evidence="9">
    <location>
        <begin position="220"/>
        <end position="273"/>
    </location>
</feature>
<dbReference type="Pfam" id="PF05741">
    <property type="entry name" value="zf-nanos"/>
    <property type="match status" value="1"/>
</dbReference>
<dbReference type="OMA" id="CFNNARF"/>
<evidence type="ECO:0000256" key="5">
    <source>
        <dbReference type="ARBA" id="ARBA00022833"/>
    </source>
</evidence>
<accession>A0A1S0U4U6</accession>
<evidence type="ECO:0000256" key="7">
    <source>
        <dbReference type="ARBA" id="ARBA00022884"/>
    </source>
</evidence>
<dbReference type="InParanoid" id="A0A1S0U4U6"/>
<evidence type="ECO:0000256" key="1">
    <source>
        <dbReference type="ARBA" id="ARBA00004496"/>
    </source>
</evidence>
<organism evidence="10">
    <name type="scientific">Loa loa</name>
    <name type="common">Eye worm</name>
    <name type="synonym">Filaria loa</name>
    <dbReference type="NCBI Taxonomy" id="7209"/>
    <lineage>
        <taxon>Eukaryota</taxon>
        <taxon>Metazoa</taxon>
        <taxon>Ecdysozoa</taxon>
        <taxon>Nematoda</taxon>
        <taxon>Chromadorea</taxon>
        <taxon>Rhabditida</taxon>
        <taxon>Spirurina</taxon>
        <taxon>Spiruromorpha</taxon>
        <taxon>Filarioidea</taxon>
        <taxon>Onchocercidae</taxon>
        <taxon>Loa</taxon>
    </lineage>
</organism>
<dbReference type="RefSeq" id="XP_020303405.1">
    <property type="nucleotide sequence ID" value="XM_020446226.1"/>
</dbReference>
<dbReference type="InterPro" id="IPR038129">
    <property type="entry name" value="Nanos_sf"/>
</dbReference>
<sequence length="289" mass="32316">MLSLPNDQSKSSDTGLIMHLSQVRQAEITDHEVINSWSTGWMDRHFNDGTHCSVPNLTFTSYGKGTADDMQKDELPILDKNNGFPVNPPSFGPLTTYVSTLGLPAKESYFDTQEHADNSWLFSEATAAIFNLHADLSTFLEIWKPSVELVRSEVPQNTAAVAARKLKDVLPNQVAVSVTPPSMRLKSLQKNTVATDGKKEVVDKWYCVFCFNNARFAYEKCGIILHPKFNGPWRTHVCKDSKGVVICPILAAHVCRHCGATGKFAHTEKYCDSEQKRRNQRTKKLSRVG</sequence>
<dbReference type="Gene3D" id="4.10.60.30">
    <property type="entry name" value="Nanos, RNA-binding domain"/>
    <property type="match status" value="1"/>
</dbReference>
<keyword evidence="7 8" id="KW-0694">RNA-binding</keyword>
<evidence type="ECO:0000256" key="6">
    <source>
        <dbReference type="ARBA" id="ARBA00022845"/>
    </source>
</evidence>
<dbReference type="PROSITE" id="PS51522">
    <property type="entry name" value="ZF_NANOS"/>
    <property type="match status" value="1"/>
</dbReference>
<dbReference type="CTD" id="9940528"/>
<evidence type="ECO:0000256" key="3">
    <source>
        <dbReference type="ARBA" id="ARBA00022723"/>
    </source>
</evidence>
<evidence type="ECO:0000256" key="8">
    <source>
        <dbReference type="PROSITE-ProRule" id="PRU00855"/>
    </source>
</evidence>
<dbReference type="OrthoDB" id="5864971at2759"/>
<dbReference type="KEGG" id="loa:LOAG_03141"/>
<name>A0A1S0U4U6_LOALO</name>
<comment type="subcellular location">
    <subcellularLocation>
        <location evidence="1">Cytoplasm</location>
    </subcellularLocation>
</comment>
<dbReference type="GO" id="GO:0003723">
    <property type="term" value="F:RNA binding"/>
    <property type="evidence" value="ECO:0007669"/>
    <property type="project" value="UniProtKB-UniRule"/>
</dbReference>
<dbReference type="GO" id="GO:0008270">
    <property type="term" value="F:zinc ion binding"/>
    <property type="evidence" value="ECO:0007669"/>
    <property type="project" value="UniProtKB-KW"/>
</dbReference>
<evidence type="ECO:0000259" key="9">
    <source>
        <dbReference type="PROSITE" id="PS51522"/>
    </source>
</evidence>
<dbReference type="GO" id="GO:0006417">
    <property type="term" value="P:regulation of translation"/>
    <property type="evidence" value="ECO:0007669"/>
    <property type="project" value="UniProtKB-UniRule"/>
</dbReference>
<keyword evidence="5" id="KW-0862">Zinc</keyword>
<keyword evidence="2" id="KW-0963">Cytoplasm</keyword>
<dbReference type="PANTHER" id="PTHR12887">
    <property type="entry name" value="NANOS PROTEIN"/>
    <property type="match status" value="1"/>
</dbReference>
<keyword evidence="4 8" id="KW-0863">Zinc-finger</keyword>
<dbReference type="InterPro" id="IPR024161">
    <property type="entry name" value="Znf_nanos-typ"/>
</dbReference>
<dbReference type="EMBL" id="JH712074">
    <property type="protein sequence ID" value="EFO25346.2"/>
    <property type="molecule type" value="Genomic_DNA"/>
</dbReference>
<dbReference type="AlphaFoldDB" id="A0A1S0U4U6"/>
<reference evidence="10" key="1">
    <citation type="submission" date="2012-04" db="EMBL/GenBank/DDBJ databases">
        <title>The Genome Sequence of Loa loa.</title>
        <authorList>
            <consortium name="The Broad Institute Genome Sequencing Platform"/>
            <consortium name="Broad Institute Genome Sequencing Center for Infectious Disease"/>
            <person name="Nutman T.B."/>
            <person name="Fink D.L."/>
            <person name="Russ C."/>
            <person name="Young S."/>
            <person name="Zeng Q."/>
            <person name="Gargeya S."/>
            <person name="Alvarado L."/>
            <person name="Berlin A."/>
            <person name="Chapman S.B."/>
            <person name="Chen Z."/>
            <person name="Freedman E."/>
            <person name="Gellesch M."/>
            <person name="Goldberg J."/>
            <person name="Griggs A."/>
            <person name="Gujja S."/>
            <person name="Heilman E.R."/>
            <person name="Heiman D."/>
            <person name="Howarth C."/>
            <person name="Mehta T."/>
            <person name="Neiman D."/>
            <person name="Pearson M."/>
            <person name="Roberts A."/>
            <person name="Saif S."/>
            <person name="Shea T."/>
            <person name="Shenoy N."/>
            <person name="Sisk P."/>
            <person name="Stolte C."/>
            <person name="Sykes S."/>
            <person name="White J."/>
            <person name="Yandava C."/>
            <person name="Haas B."/>
            <person name="Henn M.R."/>
            <person name="Nusbaum C."/>
            <person name="Birren B."/>
        </authorList>
    </citation>
    <scope>NUCLEOTIDE SEQUENCE [LARGE SCALE GENOMIC DNA]</scope>
</reference>
<keyword evidence="3" id="KW-0479">Metal-binding</keyword>
<comment type="similarity">
    <text evidence="8">Belongs to the nanos family.</text>
</comment>
<gene>
    <name evidence="10" type="ORF">LOAG_03141</name>
</gene>
<dbReference type="GeneID" id="9940528"/>
<keyword evidence="6 8" id="KW-0810">Translation regulation</keyword>
<dbReference type="GO" id="GO:0005737">
    <property type="term" value="C:cytoplasm"/>
    <property type="evidence" value="ECO:0007669"/>
    <property type="project" value="UniProtKB-SubCell"/>
</dbReference>
<evidence type="ECO:0000256" key="4">
    <source>
        <dbReference type="ARBA" id="ARBA00022771"/>
    </source>
</evidence>